<feature type="domain" description="G-protein coupled receptors family 1 profile" evidence="12">
    <location>
        <begin position="19"/>
        <end position="278"/>
    </location>
</feature>
<dbReference type="PRINTS" id="PR00237">
    <property type="entry name" value="GPCRRHODOPSN"/>
</dbReference>
<keyword evidence="8 9" id="KW-0807">Transducer</keyword>
<dbReference type="InterPro" id="IPR000276">
    <property type="entry name" value="GPCR_Rhodpsn"/>
</dbReference>
<dbReference type="InterPro" id="IPR017452">
    <property type="entry name" value="GPCR_Rhodpsn_7TM"/>
</dbReference>
<feature type="transmembrane region" description="Helical" evidence="11">
    <location>
        <begin position="6"/>
        <end position="28"/>
    </location>
</feature>
<evidence type="ECO:0000256" key="7">
    <source>
        <dbReference type="ARBA" id="ARBA00023170"/>
    </source>
</evidence>
<dbReference type="KEGG" id="lgi:LOTGIDRAFT_108855"/>
<dbReference type="GeneID" id="20230402"/>
<dbReference type="RefSeq" id="XP_009066442.1">
    <property type="nucleotide sequence ID" value="XM_009068194.1"/>
</dbReference>
<evidence type="ECO:0000256" key="11">
    <source>
        <dbReference type="SAM" id="Phobius"/>
    </source>
</evidence>
<dbReference type="InterPro" id="IPR000611">
    <property type="entry name" value="NPY_rcpt"/>
</dbReference>
<comment type="subcellular location">
    <subcellularLocation>
        <location evidence="1">Membrane</location>
        <topology evidence="1">Multi-pass membrane protein</topology>
    </subcellularLocation>
</comment>
<evidence type="ECO:0000256" key="4">
    <source>
        <dbReference type="ARBA" id="ARBA00022989"/>
    </source>
</evidence>
<feature type="region of interest" description="Disordered" evidence="10">
    <location>
        <begin position="302"/>
        <end position="335"/>
    </location>
</feature>
<evidence type="ECO:0000256" key="5">
    <source>
        <dbReference type="ARBA" id="ARBA00023040"/>
    </source>
</evidence>
<accession>V3ZEV7</accession>
<evidence type="ECO:0000256" key="8">
    <source>
        <dbReference type="ARBA" id="ARBA00023224"/>
    </source>
</evidence>
<feature type="transmembrane region" description="Helical" evidence="11">
    <location>
        <begin position="118"/>
        <end position="141"/>
    </location>
</feature>
<gene>
    <name evidence="13" type="ORF">LOTGIDRAFT_108855</name>
</gene>
<dbReference type="GO" id="GO:0016020">
    <property type="term" value="C:membrane"/>
    <property type="evidence" value="ECO:0007669"/>
    <property type="project" value="UniProtKB-SubCell"/>
</dbReference>
<evidence type="ECO:0000313" key="13">
    <source>
        <dbReference type="EMBL" id="ESO82637.1"/>
    </source>
</evidence>
<dbReference type="Proteomes" id="UP000030746">
    <property type="component" value="Unassembled WGS sequence"/>
</dbReference>
<keyword evidence="3 9" id="KW-0812">Transmembrane</keyword>
<keyword evidence="7 9" id="KW-0675">Receptor</keyword>
<feature type="transmembrane region" description="Helical" evidence="11">
    <location>
        <begin position="259"/>
        <end position="281"/>
    </location>
</feature>
<dbReference type="AlphaFoldDB" id="V3ZEV7"/>
<feature type="transmembrane region" description="Helical" evidence="11">
    <location>
        <begin position="77"/>
        <end position="98"/>
    </location>
</feature>
<keyword evidence="5 9" id="KW-0297">G-protein coupled receptor</keyword>
<dbReference type="OrthoDB" id="6143781at2759"/>
<evidence type="ECO:0000256" key="2">
    <source>
        <dbReference type="ARBA" id="ARBA00010663"/>
    </source>
</evidence>
<dbReference type="PROSITE" id="PS50262">
    <property type="entry name" value="G_PROTEIN_RECEP_F1_2"/>
    <property type="match status" value="1"/>
</dbReference>
<evidence type="ECO:0000256" key="6">
    <source>
        <dbReference type="ARBA" id="ARBA00023136"/>
    </source>
</evidence>
<comment type="similarity">
    <text evidence="2 9">Belongs to the G-protein coupled receptor 1 family.</text>
</comment>
<evidence type="ECO:0000313" key="14">
    <source>
        <dbReference type="Proteomes" id="UP000030746"/>
    </source>
</evidence>
<evidence type="ECO:0000256" key="1">
    <source>
        <dbReference type="ARBA" id="ARBA00004141"/>
    </source>
</evidence>
<dbReference type="PANTHER" id="PTHR24235">
    <property type="entry name" value="NEUROPEPTIDE Y RECEPTOR"/>
    <property type="match status" value="1"/>
</dbReference>
<dbReference type="EMBL" id="KB203854">
    <property type="protein sequence ID" value="ESO82637.1"/>
    <property type="molecule type" value="Genomic_DNA"/>
</dbReference>
<dbReference type="PANTHER" id="PTHR24235:SF12">
    <property type="entry name" value="G-PROTEIN COUPLED RECEPTORS FAMILY 1 PROFILE DOMAIN-CONTAINING PROTEIN"/>
    <property type="match status" value="1"/>
</dbReference>
<dbReference type="CDD" id="cd15203">
    <property type="entry name" value="7tmA_NPYR-like"/>
    <property type="match status" value="1"/>
</dbReference>
<dbReference type="SUPFAM" id="SSF81321">
    <property type="entry name" value="Family A G protein-coupled receptor-like"/>
    <property type="match status" value="1"/>
</dbReference>
<dbReference type="PROSITE" id="PS00237">
    <property type="entry name" value="G_PROTEIN_RECEP_F1_1"/>
    <property type="match status" value="1"/>
</dbReference>
<evidence type="ECO:0000256" key="3">
    <source>
        <dbReference type="ARBA" id="ARBA00022692"/>
    </source>
</evidence>
<dbReference type="SMART" id="SM01381">
    <property type="entry name" value="7TM_GPCR_Srsx"/>
    <property type="match status" value="1"/>
</dbReference>
<feature type="compositionally biased region" description="Polar residues" evidence="10">
    <location>
        <begin position="316"/>
        <end position="335"/>
    </location>
</feature>
<dbReference type="OMA" id="RHHQDTH"/>
<protein>
    <recommendedName>
        <fullName evidence="12">G-protein coupled receptors family 1 profile domain-containing protein</fullName>
    </recommendedName>
</protein>
<proteinExistence type="inferred from homology"/>
<keyword evidence="14" id="KW-1185">Reference proteome</keyword>
<dbReference type="PRINTS" id="PR01012">
    <property type="entry name" value="NRPEPTIDEYR"/>
</dbReference>
<evidence type="ECO:0000256" key="10">
    <source>
        <dbReference type="SAM" id="MobiDB-lite"/>
    </source>
</evidence>
<reference evidence="13 14" key="1">
    <citation type="journal article" date="2013" name="Nature">
        <title>Insights into bilaterian evolution from three spiralian genomes.</title>
        <authorList>
            <person name="Simakov O."/>
            <person name="Marletaz F."/>
            <person name="Cho S.J."/>
            <person name="Edsinger-Gonzales E."/>
            <person name="Havlak P."/>
            <person name="Hellsten U."/>
            <person name="Kuo D.H."/>
            <person name="Larsson T."/>
            <person name="Lv J."/>
            <person name="Arendt D."/>
            <person name="Savage R."/>
            <person name="Osoegawa K."/>
            <person name="de Jong P."/>
            <person name="Grimwood J."/>
            <person name="Chapman J.A."/>
            <person name="Shapiro H."/>
            <person name="Aerts A."/>
            <person name="Otillar R.P."/>
            <person name="Terry A.Y."/>
            <person name="Boore J.L."/>
            <person name="Grigoriev I.V."/>
            <person name="Lindberg D.R."/>
            <person name="Seaver E.C."/>
            <person name="Weisblat D.A."/>
            <person name="Putnam N.H."/>
            <person name="Rokhsar D.S."/>
        </authorList>
    </citation>
    <scope>NUCLEOTIDE SEQUENCE [LARGE SCALE GENOMIC DNA]</scope>
</reference>
<dbReference type="GO" id="GO:0004983">
    <property type="term" value="F:neuropeptide Y receptor activity"/>
    <property type="evidence" value="ECO:0007669"/>
    <property type="project" value="InterPro"/>
</dbReference>
<dbReference type="Pfam" id="PF00001">
    <property type="entry name" value="7tm_1"/>
    <property type="match status" value="1"/>
</dbReference>
<name>V3ZEV7_LOTGI</name>
<evidence type="ECO:0000259" key="12">
    <source>
        <dbReference type="PROSITE" id="PS50262"/>
    </source>
</evidence>
<dbReference type="CTD" id="20230402"/>
<organism evidence="13 14">
    <name type="scientific">Lottia gigantea</name>
    <name type="common">Giant owl limpet</name>
    <dbReference type="NCBI Taxonomy" id="225164"/>
    <lineage>
        <taxon>Eukaryota</taxon>
        <taxon>Metazoa</taxon>
        <taxon>Spiralia</taxon>
        <taxon>Lophotrochozoa</taxon>
        <taxon>Mollusca</taxon>
        <taxon>Gastropoda</taxon>
        <taxon>Patellogastropoda</taxon>
        <taxon>Lottioidea</taxon>
        <taxon>Lottiidae</taxon>
        <taxon>Lottia</taxon>
    </lineage>
</organism>
<sequence length="335" mass="38472">MEALLIAAYCLVISSGIFGNVLVCIVIFRNTELRSSRNLLILNLSVCDIFMDLVCMPLSLVRLTLKNWPLGEFLCRIIPSMQTVDVFVSTFTILAIAIDRYHAIVRASREKRKSRKNIYVIVGIWIVSLLFSTPMLLFHQVETVDVMDFTMCVENWPNTAFRGTFGVIVMVVQYLSPTLVISCLHARICHFLHARIEENPVTLTEMNRAVRDMRRHRRNLFLLTAITITFASTWLPLTVLNIAADFDHNFFDEKHFNLVFAWCLLLAMGSSSLNPIFYGWFNLNFRKGFYALLCFGIPDNEQSERSSLNSREKRSQSAMYDSIRSNQSHKSNSSK</sequence>
<feature type="transmembrane region" description="Helical" evidence="11">
    <location>
        <begin position="161"/>
        <end position="186"/>
    </location>
</feature>
<feature type="transmembrane region" description="Helical" evidence="11">
    <location>
        <begin position="220"/>
        <end position="239"/>
    </location>
</feature>
<keyword evidence="4 11" id="KW-1133">Transmembrane helix</keyword>
<evidence type="ECO:0000256" key="9">
    <source>
        <dbReference type="RuleBase" id="RU000688"/>
    </source>
</evidence>
<dbReference type="Gene3D" id="1.20.1070.10">
    <property type="entry name" value="Rhodopsin 7-helix transmembrane proteins"/>
    <property type="match status" value="1"/>
</dbReference>
<dbReference type="HOGENOM" id="CLU_009579_6_1_1"/>
<keyword evidence="6 11" id="KW-0472">Membrane</keyword>
<feature type="transmembrane region" description="Helical" evidence="11">
    <location>
        <begin position="40"/>
        <end position="65"/>
    </location>
</feature>